<dbReference type="EMBL" id="FWXR01000012">
    <property type="protein sequence ID" value="SMC92100.1"/>
    <property type="molecule type" value="Genomic_DNA"/>
</dbReference>
<organism evidence="1 2">
    <name type="scientific">Fulvimarina manganoxydans</name>
    <dbReference type="NCBI Taxonomy" id="937218"/>
    <lineage>
        <taxon>Bacteria</taxon>
        <taxon>Pseudomonadati</taxon>
        <taxon>Pseudomonadota</taxon>
        <taxon>Alphaproteobacteria</taxon>
        <taxon>Hyphomicrobiales</taxon>
        <taxon>Aurantimonadaceae</taxon>
        <taxon>Fulvimarina</taxon>
    </lineage>
</organism>
<evidence type="ECO:0008006" key="3">
    <source>
        <dbReference type="Google" id="ProtNLM"/>
    </source>
</evidence>
<sequence>MGYANIHLKGGKVTPAFQLALFDAANRAGMTVNEFVLMATAERLVARGVAIPGVFRPGDIKGTMAA</sequence>
<dbReference type="Proteomes" id="UP000192656">
    <property type="component" value="Unassembled WGS sequence"/>
</dbReference>
<dbReference type="OrthoDB" id="8402916at2"/>
<gene>
    <name evidence="1" type="ORF">SAMN06297251_112106</name>
</gene>
<protein>
    <recommendedName>
        <fullName evidence="3">HicB family protein</fullName>
    </recommendedName>
</protein>
<reference evidence="1 2" key="1">
    <citation type="submission" date="2017-04" db="EMBL/GenBank/DDBJ databases">
        <authorList>
            <person name="Afonso C.L."/>
            <person name="Miller P.J."/>
            <person name="Scott M.A."/>
            <person name="Spackman E."/>
            <person name="Goraichik I."/>
            <person name="Dimitrov K.M."/>
            <person name="Suarez D.L."/>
            <person name="Swayne D.E."/>
        </authorList>
    </citation>
    <scope>NUCLEOTIDE SEQUENCE [LARGE SCALE GENOMIC DNA]</scope>
    <source>
        <strain evidence="1 2">CGMCC 1.10972</strain>
    </source>
</reference>
<dbReference type="STRING" id="937218.SAMN06297251_112106"/>
<evidence type="ECO:0000313" key="1">
    <source>
        <dbReference type="EMBL" id="SMC92100.1"/>
    </source>
</evidence>
<evidence type="ECO:0000313" key="2">
    <source>
        <dbReference type="Proteomes" id="UP000192656"/>
    </source>
</evidence>
<dbReference type="RefSeq" id="WP_084410734.1">
    <property type="nucleotide sequence ID" value="NZ_FWXR01000012.1"/>
</dbReference>
<dbReference type="AlphaFoldDB" id="A0A1W2D3J6"/>
<name>A0A1W2D3J6_9HYPH</name>
<proteinExistence type="predicted"/>
<keyword evidence="2" id="KW-1185">Reference proteome</keyword>
<accession>A0A1W2D3J6</accession>